<feature type="domain" description="Ammonium transporter AmtB-like" evidence="10">
    <location>
        <begin position="37"/>
        <end position="441"/>
    </location>
</feature>
<evidence type="ECO:0000313" key="11">
    <source>
        <dbReference type="EMBL" id="KKA31143.1"/>
    </source>
</evidence>
<feature type="compositionally biased region" description="Low complexity" evidence="9">
    <location>
        <begin position="560"/>
        <end position="571"/>
    </location>
</feature>
<evidence type="ECO:0000256" key="8">
    <source>
        <dbReference type="RuleBase" id="RU362002"/>
    </source>
</evidence>
<evidence type="ECO:0000313" key="12">
    <source>
        <dbReference type="Proteomes" id="UP000033483"/>
    </source>
</evidence>
<dbReference type="AlphaFoldDB" id="A0A0F4ZMU2"/>
<organism evidence="11 12">
    <name type="scientific">Thielaviopsis punctulata</name>
    <dbReference type="NCBI Taxonomy" id="72032"/>
    <lineage>
        <taxon>Eukaryota</taxon>
        <taxon>Fungi</taxon>
        <taxon>Dikarya</taxon>
        <taxon>Ascomycota</taxon>
        <taxon>Pezizomycotina</taxon>
        <taxon>Sordariomycetes</taxon>
        <taxon>Hypocreomycetidae</taxon>
        <taxon>Microascales</taxon>
        <taxon>Ceratocystidaceae</taxon>
        <taxon>Thielaviopsis</taxon>
    </lineage>
</organism>
<evidence type="ECO:0000256" key="7">
    <source>
        <dbReference type="ARBA" id="ARBA00023177"/>
    </source>
</evidence>
<dbReference type="InterPro" id="IPR001905">
    <property type="entry name" value="Ammonium_transpt"/>
</dbReference>
<dbReference type="PANTHER" id="PTHR43029">
    <property type="entry name" value="AMMONIUM TRANSPORTER MEP2"/>
    <property type="match status" value="1"/>
</dbReference>
<feature type="transmembrane region" description="Helical" evidence="8">
    <location>
        <begin position="37"/>
        <end position="57"/>
    </location>
</feature>
<keyword evidence="3 8" id="KW-0813">Transport</keyword>
<keyword evidence="4 8" id="KW-0812">Transmembrane</keyword>
<name>A0A0F4ZMU2_9PEZI</name>
<dbReference type="FunFam" id="1.10.3430.10:FF:000003">
    <property type="entry name" value="Ammonium transporter"/>
    <property type="match status" value="1"/>
</dbReference>
<gene>
    <name evidence="11" type="ORF">TD95_000573</name>
</gene>
<feature type="transmembrane region" description="Helical" evidence="8">
    <location>
        <begin position="128"/>
        <end position="148"/>
    </location>
</feature>
<comment type="similarity">
    <text evidence="2 8">Belongs to the ammonia transporter channel (TC 1.A.11.2) family.</text>
</comment>
<reference evidence="11 12" key="1">
    <citation type="submission" date="2015-03" db="EMBL/GenBank/DDBJ databases">
        <authorList>
            <person name="Radwan O."/>
            <person name="Al-Naeli F.A."/>
            <person name="Rendon G.A."/>
            <person name="Fields C."/>
        </authorList>
    </citation>
    <scope>NUCLEOTIDE SEQUENCE [LARGE SCALE GENOMIC DNA]</scope>
    <source>
        <strain evidence="11">CR-DP1</strain>
    </source>
</reference>
<dbReference type="PANTHER" id="PTHR43029:SF4">
    <property type="entry name" value="AMMONIUM TRANSPORTER MEP1-RELATED"/>
    <property type="match status" value="1"/>
</dbReference>
<feature type="transmembrane region" description="Helical" evidence="8">
    <location>
        <begin position="155"/>
        <end position="177"/>
    </location>
</feature>
<dbReference type="Gene3D" id="1.10.3430.10">
    <property type="entry name" value="Ammonium transporter AmtB like domains"/>
    <property type="match status" value="1"/>
</dbReference>
<feature type="transmembrane region" description="Helical" evidence="8">
    <location>
        <begin position="392"/>
        <end position="413"/>
    </location>
</feature>
<feature type="compositionally biased region" description="Basic and acidic residues" evidence="9">
    <location>
        <begin position="536"/>
        <end position="546"/>
    </location>
</feature>
<dbReference type="NCBIfam" id="TIGR00836">
    <property type="entry name" value="amt"/>
    <property type="match status" value="1"/>
</dbReference>
<dbReference type="GO" id="GO:0005886">
    <property type="term" value="C:plasma membrane"/>
    <property type="evidence" value="ECO:0007669"/>
    <property type="project" value="UniProtKB-SubCell"/>
</dbReference>
<comment type="caution">
    <text evidence="8">Lacks conserved residue(s) required for the propagation of feature annotation.</text>
</comment>
<dbReference type="Pfam" id="PF00909">
    <property type="entry name" value="Ammonium_transp"/>
    <property type="match status" value="1"/>
</dbReference>
<proteinExistence type="inferred from homology"/>
<protein>
    <recommendedName>
        <fullName evidence="8">Ammonium transporter</fullName>
    </recommendedName>
</protein>
<keyword evidence="5 8" id="KW-1133">Transmembrane helix</keyword>
<evidence type="ECO:0000256" key="3">
    <source>
        <dbReference type="ARBA" id="ARBA00022448"/>
    </source>
</evidence>
<evidence type="ECO:0000259" key="10">
    <source>
        <dbReference type="Pfam" id="PF00909"/>
    </source>
</evidence>
<feature type="transmembrane region" description="Helical" evidence="8">
    <location>
        <begin position="257"/>
        <end position="276"/>
    </location>
</feature>
<comment type="caution">
    <text evidence="11">The sequence shown here is derived from an EMBL/GenBank/DDBJ whole genome shotgun (WGS) entry which is preliminary data.</text>
</comment>
<keyword evidence="12" id="KW-1185">Reference proteome</keyword>
<evidence type="ECO:0000256" key="9">
    <source>
        <dbReference type="SAM" id="MobiDB-lite"/>
    </source>
</evidence>
<evidence type="ECO:0000256" key="2">
    <source>
        <dbReference type="ARBA" id="ARBA00005887"/>
    </source>
</evidence>
<dbReference type="SUPFAM" id="SSF111352">
    <property type="entry name" value="Ammonium transporter"/>
    <property type="match status" value="1"/>
</dbReference>
<dbReference type="Proteomes" id="UP000033483">
    <property type="component" value="Unassembled WGS sequence"/>
</dbReference>
<feature type="transmembrane region" description="Helical" evidence="8">
    <location>
        <begin position="197"/>
        <end position="213"/>
    </location>
</feature>
<evidence type="ECO:0000256" key="6">
    <source>
        <dbReference type="ARBA" id="ARBA00023136"/>
    </source>
</evidence>
<keyword evidence="7 8" id="KW-0924">Ammonia transport</keyword>
<dbReference type="GO" id="GO:0008519">
    <property type="term" value="F:ammonium channel activity"/>
    <property type="evidence" value="ECO:0007669"/>
    <property type="project" value="InterPro"/>
</dbReference>
<dbReference type="InterPro" id="IPR024041">
    <property type="entry name" value="NH4_transpt_AmtB-like_dom"/>
</dbReference>
<evidence type="ECO:0000256" key="5">
    <source>
        <dbReference type="ARBA" id="ARBA00022989"/>
    </source>
</evidence>
<feature type="transmembrane region" description="Helical" evidence="8">
    <location>
        <begin position="69"/>
        <end position="87"/>
    </location>
</feature>
<dbReference type="OrthoDB" id="534912at2759"/>
<dbReference type="InterPro" id="IPR029020">
    <property type="entry name" value="Ammonium/urea_transptr"/>
</dbReference>
<dbReference type="EMBL" id="LAEV01000051">
    <property type="protein sequence ID" value="KKA31143.1"/>
    <property type="molecule type" value="Genomic_DNA"/>
</dbReference>
<comment type="subcellular location">
    <subcellularLocation>
        <location evidence="8">Cell membrane</location>
        <topology evidence="8">Multi-pass membrane protein</topology>
    </subcellularLocation>
    <subcellularLocation>
        <location evidence="1">Membrane</location>
        <topology evidence="1">Multi-pass membrane protein</topology>
    </subcellularLocation>
</comment>
<feature type="transmembrane region" description="Helical" evidence="8">
    <location>
        <begin position="225"/>
        <end position="245"/>
    </location>
</feature>
<sequence length="587" mass="63487">MSSVDFGPPVIYNGTGDKGGDPTYVNLNQWYSTGDTAFILVASCLVLMMVPGIALLYSGLARRKSALSLLWIVMISFSVLTFQWYFWGYSLAYSTTASNPFIGNLHHFGLRHVLATPSQGSPLISTLLYSWFQLMFCAVTGALVAGAVCERGRVFPMILFIFAWGTIVYCPMAYWIWNANGWAFKWGVYDYAGGGPVEIASGMSVLAYSLVLGKRNNHMMVSFRPYNISCMVLGTVILFFGWMGFNGGSAFGANLRAVYSCWNTTLTAAFAAMAWVLLDARLSHKASMVGWCSGTISGLVAATPASGFIPLWASVVLGIVTGILCNFGTQIKFKLHIDDSLDVFAEHTIGGIIGLIFNGLFADENVIALDGVNNTMPGGGIDHHWPLLYKQIVYILAGCAYSFVVSYIIALTIDLIPGLHLRLDSHSELLGCDESLHGEFAIDYIEVRRDYLAWTPGTAEPAIDGVCPPAQVGIPTHLDLAAAAHAEKDRIRAENQRILQERNGRVPLLTRIIGPTSHEARMETRGAFKSFRTAKMRSESSTKETSRSSSGVVGLENVQATAGADTGASASVIPGPPPGTTMNDVQT</sequence>
<feature type="transmembrane region" description="Helical" evidence="8">
    <location>
        <begin position="341"/>
        <end position="361"/>
    </location>
</feature>
<accession>A0A0F4ZMU2</accession>
<feature type="region of interest" description="Disordered" evidence="9">
    <location>
        <begin position="524"/>
        <end position="587"/>
    </location>
</feature>
<evidence type="ECO:0000256" key="4">
    <source>
        <dbReference type="ARBA" id="ARBA00022692"/>
    </source>
</evidence>
<keyword evidence="6 8" id="KW-0472">Membrane</keyword>
<evidence type="ECO:0000256" key="1">
    <source>
        <dbReference type="ARBA" id="ARBA00004141"/>
    </source>
</evidence>